<dbReference type="Gene3D" id="3.30.930.10">
    <property type="entry name" value="Bira Bifunctional Protein, Domain 2"/>
    <property type="match status" value="1"/>
</dbReference>
<dbReference type="InterPro" id="IPR045864">
    <property type="entry name" value="aa-tRNA-synth_II/BPL/LPL"/>
</dbReference>
<dbReference type="PROSITE" id="PS50861">
    <property type="entry name" value="AA_TRNA_LIGASE_II_GLYAB"/>
    <property type="match status" value="2"/>
</dbReference>
<evidence type="ECO:0000313" key="11">
    <source>
        <dbReference type="EMBL" id="NNG37506.1"/>
    </source>
</evidence>
<dbReference type="SUPFAM" id="SSF55681">
    <property type="entry name" value="Class II aaRS and biotin synthetases"/>
    <property type="match status" value="1"/>
</dbReference>
<dbReference type="AlphaFoldDB" id="A0A849AD47"/>
<protein>
    <recommendedName>
        <fullName evidence="8 9">Multifunctional fusion protein</fullName>
    </recommendedName>
    <domain>
        <recommendedName>
            <fullName evidence="9">Glycine--tRNA ligase beta subunit</fullName>
            <ecNumber evidence="9">6.1.1.14</ecNumber>
        </recommendedName>
        <alternativeName>
            <fullName evidence="9">Glycyl-tRNA synthetase beta subunit</fullName>
            <shortName evidence="9">GlyRS</shortName>
        </alternativeName>
    </domain>
    <domain>
        <recommendedName>
            <fullName evidence="8">Glycine--tRNA ligase alpha subunit</fullName>
        </recommendedName>
        <alternativeName>
            <fullName evidence="8">Glycyl-tRNA synthetase alpha subunit</fullName>
        </alternativeName>
    </domain>
</protein>
<feature type="region of interest" description="Disordered" evidence="10">
    <location>
        <begin position="366"/>
        <end position="387"/>
    </location>
</feature>
<evidence type="ECO:0000313" key="12">
    <source>
        <dbReference type="Proteomes" id="UP000562984"/>
    </source>
</evidence>
<sequence length="993" mass="106290">MQELLLRLQKFWTDRGAMVVQPYNTEVGAGTGNPATMLRVLGPEPWTVGYVEPSVRPDDARYGENPNRLQTHTQFQVILKPDPGNPQEIYLQSLEALGVDIRSHDIRFVEDNWASPALGAWGLGWEVWLDGLEITQFTYFQQAGGLTLDPVSVEITYGIERIVMALQKVNHFKNIAYAPGISYGEVFGQAEYEMSRYYLDDADIDTNKELLADYNAEAQRMLDARLPIPAYNYVLRSSHTFNVLDARGAISTTERAAAFARMRTLTRGCAQLWDERRAELGHPLGEVKPLPATLLPAELPTAPAPATLLFEIGVEELPHAELYRVTDAVRSAVQDKLAATRLEHGDVRADATPRRIVVTVDQVHPREPDAERKVKGPKVSAAFDADGNPTKAAQGFARGQGVDVADLQRLTIDGTEHVGLLATDTGRDAVAVLSELLAEVVHGLRAERNMRWRDAGLAYARPVRWLLALLGEVEVPVAVSSVPYGRTTRVHRTAPQPEVTVPSADGYADFLAGHQIVLSTAERRAQIVDAATDLAAGVGGTVDARGEAALIDQVAALVEKPTAVLGNFDPRYLELPEAILTTVMRKHQRYLPVRGADGALLPHFVAVANGDCDRELVAEGFAAVLRARYEDAAFFFRADQTISPAEHKTGLGKLTFAEGLGSMADRADRIAALATVLADRAGLDEADRVTLARAGELAKFDLATSMVIELSSLAGTMAAEYASAAGEPQSVAQALADMERPRSAGGELPTSAAGAVLALADRLDLLAGLFGTGAKATGSSDPFGLRRAALGVIAILRDRPELAGITLESGLREAAGVLAGQQVSVSADALAQAHEFAVRRYEQAVLDGGADHRRVQAVLPLADAPAVADRALADLDALAGQAEFADLAAALQRARRIVAAAGEVSADYDAGKLTEPAETALHQVFSQVRQNWNGGTVAEFAAAAAPLTPAVNTFFDQILVNADDPQLRAARLGLLAAIGDFADGVVDWQALAA</sequence>
<dbReference type="PRINTS" id="PR01044">
    <property type="entry name" value="TRNASYNTHGA"/>
</dbReference>
<dbReference type="NCBIfam" id="NF011499">
    <property type="entry name" value="PRK14908.1"/>
    <property type="match status" value="1"/>
</dbReference>
<dbReference type="RefSeq" id="WP_171201232.1">
    <property type="nucleotide sequence ID" value="NZ_JABEND010000014.1"/>
</dbReference>
<evidence type="ECO:0000256" key="2">
    <source>
        <dbReference type="ARBA" id="ARBA00022598"/>
    </source>
</evidence>
<evidence type="ECO:0000256" key="6">
    <source>
        <dbReference type="ARBA" id="ARBA00023146"/>
    </source>
</evidence>
<dbReference type="InterPro" id="IPR015944">
    <property type="entry name" value="Gly-tRNA-synth_bsu"/>
</dbReference>
<dbReference type="NCBIfam" id="TIGR00211">
    <property type="entry name" value="glyS"/>
    <property type="match status" value="1"/>
</dbReference>
<dbReference type="GO" id="GO:0005829">
    <property type="term" value="C:cytosol"/>
    <property type="evidence" value="ECO:0007669"/>
    <property type="project" value="TreeGrafter"/>
</dbReference>
<keyword evidence="12" id="KW-1185">Reference proteome</keyword>
<comment type="similarity">
    <text evidence="1 9">Belongs to the class-II aminoacyl-tRNA synthetase family.</text>
</comment>
<keyword evidence="5 9" id="KW-0648">Protein biosynthesis</keyword>
<reference evidence="11 12" key="1">
    <citation type="submission" date="2020-05" db="EMBL/GenBank/DDBJ databases">
        <title>Nakamurella sp. DB0629 isolated from air conditioner.</title>
        <authorList>
            <person name="Kim D.H."/>
            <person name="Kim D.-U."/>
        </authorList>
    </citation>
    <scope>NUCLEOTIDE SEQUENCE [LARGE SCALE GENOMIC DNA]</scope>
    <source>
        <strain evidence="11 12">DB0629</strain>
    </source>
</reference>
<dbReference type="PANTHER" id="PTHR30075:SF2">
    <property type="entry name" value="GLYCINE--TRNA LIGASE, CHLOROPLASTIC_MITOCHONDRIAL 2"/>
    <property type="match status" value="1"/>
</dbReference>
<evidence type="ECO:0000256" key="5">
    <source>
        <dbReference type="ARBA" id="ARBA00022917"/>
    </source>
</evidence>
<gene>
    <name evidence="8" type="primary">glyQ</name>
    <name evidence="9" type="synonym">glyS</name>
    <name evidence="11" type="ORF">HKD39_17740</name>
</gene>
<evidence type="ECO:0000256" key="3">
    <source>
        <dbReference type="ARBA" id="ARBA00022741"/>
    </source>
</evidence>
<dbReference type="EC" id="6.1.1.14" evidence="9"/>
<dbReference type="EMBL" id="JABEND010000014">
    <property type="protein sequence ID" value="NNG37506.1"/>
    <property type="molecule type" value="Genomic_DNA"/>
</dbReference>
<dbReference type="SUPFAM" id="SSF109604">
    <property type="entry name" value="HD-domain/PDEase-like"/>
    <property type="match status" value="1"/>
</dbReference>
<comment type="subcellular location">
    <subcellularLocation>
        <location evidence="9">Cytoplasm</location>
    </subcellularLocation>
</comment>
<dbReference type="Pfam" id="PF02092">
    <property type="entry name" value="tRNA_synt_2f"/>
    <property type="match status" value="1"/>
</dbReference>
<name>A0A849AD47_9ACTN</name>
<evidence type="ECO:0000256" key="10">
    <source>
        <dbReference type="SAM" id="MobiDB-lite"/>
    </source>
</evidence>
<comment type="caution">
    <text evidence="11">The sequence shown here is derived from an EMBL/GenBank/DDBJ whole genome shotgun (WGS) entry which is preliminary data.</text>
</comment>
<keyword evidence="4 9" id="KW-0067">ATP-binding</keyword>
<dbReference type="Pfam" id="PF02091">
    <property type="entry name" value="tRNA-synt_2e"/>
    <property type="match status" value="1"/>
</dbReference>
<evidence type="ECO:0000256" key="7">
    <source>
        <dbReference type="ARBA" id="ARBA00047937"/>
    </source>
</evidence>
<dbReference type="GO" id="GO:0005524">
    <property type="term" value="F:ATP binding"/>
    <property type="evidence" value="ECO:0007669"/>
    <property type="project" value="UniProtKB-UniRule"/>
</dbReference>
<dbReference type="PANTHER" id="PTHR30075">
    <property type="entry name" value="GLYCYL-TRNA SYNTHETASE"/>
    <property type="match status" value="1"/>
</dbReference>
<dbReference type="GO" id="GO:0006426">
    <property type="term" value="P:glycyl-tRNA aminoacylation"/>
    <property type="evidence" value="ECO:0007669"/>
    <property type="project" value="UniProtKB-UniRule"/>
</dbReference>
<dbReference type="NCBIfam" id="NF006827">
    <property type="entry name" value="PRK09348.1"/>
    <property type="match status" value="1"/>
</dbReference>
<dbReference type="FunFam" id="3.30.930.10:FF:000006">
    <property type="entry name" value="Glycine--tRNA ligase alpha subunit"/>
    <property type="match status" value="1"/>
</dbReference>
<accession>A0A849AD47</accession>
<dbReference type="InterPro" id="IPR002310">
    <property type="entry name" value="Gly-tRNA_ligase_asu"/>
</dbReference>
<dbReference type="Gene3D" id="1.20.58.180">
    <property type="entry name" value="Class II aaRS and biotin synthetases, domain 2"/>
    <property type="match status" value="1"/>
</dbReference>
<evidence type="ECO:0000256" key="4">
    <source>
        <dbReference type="ARBA" id="ARBA00022840"/>
    </source>
</evidence>
<dbReference type="Proteomes" id="UP000562984">
    <property type="component" value="Unassembled WGS sequence"/>
</dbReference>
<keyword evidence="3 9" id="KW-0547">Nucleotide-binding</keyword>
<dbReference type="HAMAP" id="MF_00254">
    <property type="entry name" value="Gly_tRNA_synth_alpha"/>
    <property type="match status" value="1"/>
</dbReference>
<keyword evidence="9" id="KW-0963">Cytoplasm</keyword>
<comment type="catalytic activity">
    <reaction evidence="7 9">
        <text>tRNA(Gly) + glycine + ATP = glycyl-tRNA(Gly) + AMP + diphosphate</text>
        <dbReference type="Rhea" id="RHEA:16013"/>
        <dbReference type="Rhea" id="RHEA-COMP:9664"/>
        <dbReference type="Rhea" id="RHEA-COMP:9683"/>
        <dbReference type="ChEBI" id="CHEBI:30616"/>
        <dbReference type="ChEBI" id="CHEBI:33019"/>
        <dbReference type="ChEBI" id="CHEBI:57305"/>
        <dbReference type="ChEBI" id="CHEBI:78442"/>
        <dbReference type="ChEBI" id="CHEBI:78522"/>
        <dbReference type="ChEBI" id="CHEBI:456215"/>
        <dbReference type="EC" id="6.1.1.14"/>
    </reaction>
</comment>
<dbReference type="InterPro" id="IPR006194">
    <property type="entry name" value="Gly-tRNA-synth_heterodimer"/>
</dbReference>
<proteinExistence type="inferred from homology"/>
<keyword evidence="2 9" id="KW-0436">Ligase</keyword>
<comment type="subunit">
    <text evidence="9">Tetramer of two alpha and two beta subunits.</text>
</comment>
<dbReference type="GO" id="GO:0004820">
    <property type="term" value="F:glycine-tRNA ligase activity"/>
    <property type="evidence" value="ECO:0007669"/>
    <property type="project" value="UniProtKB-UniRule"/>
</dbReference>
<organism evidence="11 12">
    <name type="scientific">Nakamurella aerolata</name>
    <dbReference type="NCBI Taxonomy" id="1656892"/>
    <lineage>
        <taxon>Bacteria</taxon>
        <taxon>Bacillati</taxon>
        <taxon>Actinomycetota</taxon>
        <taxon>Actinomycetes</taxon>
        <taxon>Nakamurellales</taxon>
        <taxon>Nakamurellaceae</taxon>
        <taxon>Nakamurella</taxon>
    </lineage>
</organism>
<evidence type="ECO:0000256" key="9">
    <source>
        <dbReference type="HAMAP-Rule" id="MF_00255"/>
    </source>
</evidence>
<keyword evidence="6 9" id="KW-0030">Aminoacyl-tRNA synthetase</keyword>
<evidence type="ECO:0000256" key="8">
    <source>
        <dbReference type="HAMAP-Rule" id="MF_00254"/>
    </source>
</evidence>
<dbReference type="HAMAP" id="MF_00255">
    <property type="entry name" value="Gly_tRNA_synth_beta"/>
    <property type="match status" value="1"/>
</dbReference>
<evidence type="ECO:0000256" key="1">
    <source>
        <dbReference type="ARBA" id="ARBA00008226"/>
    </source>
</evidence>
<dbReference type="NCBIfam" id="TIGR00388">
    <property type="entry name" value="glyQ"/>
    <property type="match status" value="1"/>
</dbReference>